<proteinExistence type="predicted"/>
<organism evidence="1 2">
    <name type="scientific">Hymenobacter ginsengisoli</name>
    <dbReference type="NCBI Taxonomy" id="1051626"/>
    <lineage>
        <taxon>Bacteria</taxon>
        <taxon>Pseudomonadati</taxon>
        <taxon>Bacteroidota</taxon>
        <taxon>Cytophagia</taxon>
        <taxon>Cytophagales</taxon>
        <taxon>Hymenobacteraceae</taxon>
        <taxon>Hymenobacter</taxon>
    </lineage>
</organism>
<accession>A0ABP8Q4Z9</accession>
<dbReference type="Pfam" id="PF14025">
    <property type="entry name" value="DUF4241"/>
    <property type="match status" value="1"/>
</dbReference>
<comment type="caution">
    <text evidence="1">The sequence shown here is derived from an EMBL/GenBank/DDBJ whole genome shotgun (WGS) entry which is preliminary data.</text>
</comment>
<dbReference type="EMBL" id="BAABGQ010000005">
    <property type="protein sequence ID" value="GAA4496472.1"/>
    <property type="molecule type" value="Genomic_DNA"/>
</dbReference>
<dbReference type="Proteomes" id="UP001501243">
    <property type="component" value="Unassembled WGS sequence"/>
</dbReference>
<evidence type="ECO:0008006" key="3">
    <source>
        <dbReference type="Google" id="ProtNLM"/>
    </source>
</evidence>
<evidence type="ECO:0000313" key="2">
    <source>
        <dbReference type="Proteomes" id="UP001501243"/>
    </source>
</evidence>
<sequence>MQLALAKLTNDERVGFARVLFSTARVAKWELARLPGEKPLALKDSSFYCYGVDAGMGAFINSVTNRHLAEQSQATWDKIFMRKPEQPGYKGYIYSFGAGNLATFLTGFGDGCYATYIGFDAQGRVCQLLTDFGLVVW</sequence>
<gene>
    <name evidence="1" type="ORF">GCM10023172_09820</name>
</gene>
<evidence type="ECO:0000313" key="1">
    <source>
        <dbReference type="EMBL" id="GAA4496472.1"/>
    </source>
</evidence>
<protein>
    <recommendedName>
        <fullName evidence="3">DUF4241 domain-containing protein</fullName>
    </recommendedName>
</protein>
<reference evidence="2" key="1">
    <citation type="journal article" date="2019" name="Int. J. Syst. Evol. Microbiol.">
        <title>The Global Catalogue of Microorganisms (GCM) 10K type strain sequencing project: providing services to taxonomists for standard genome sequencing and annotation.</title>
        <authorList>
            <consortium name="The Broad Institute Genomics Platform"/>
            <consortium name="The Broad Institute Genome Sequencing Center for Infectious Disease"/>
            <person name="Wu L."/>
            <person name="Ma J."/>
        </authorList>
    </citation>
    <scope>NUCLEOTIDE SEQUENCE [LARGE SCALE GENOMIC DNA]</scope>
    <source>
        <strain evidence="2">JCM 17841</strain>
    </source>
</reference>
<keyword evidence="2" id="KW-1185">Reference proteome</keyword>
<name>A0ABP8Q4Z9_9BACT</name>
<dbReference type="InterPro" id="IPR025335">
    <property type="entry name" value="DUF4241"/>
</dbReference>